<dbReference type="Proteomes" id="UP001071279">
    <property type="component" value="Unassembled WGS sequence"/>
</dbReference>
<feature type="region of interest" description="Disordered" evidence="1">
    <location>
        <begin position="409"/>
        <end position="445"/>
    </location>
</feature>
<dbReference type="InterPro" id="IPR005151">
    <property type="entry name" value="Tail-specific_protease"/>
</dbReference>
<dbReference type="EMBL" id="JAPXIC010000080">
    <property type="protein sequence ID" value="MCZ4719906.1"/>
    <property type="molecule type" value="Genomic_DNA"/>
</dbReference>
<gene>
    <name evidence="3" type="ORF">O6C86_11875</name>
</gene>
<comment type="caution">
    <text evidence="3">The sequence shown here is derived from an EMBL/GenBank/DDBJ whole genome shotgun (WGS) entry which is preliminary data.</text>
</comment>
<name>A0AAN5P5T8_LEGPN</name>
<dbReference type="SUPFAM" id="SSF52096">
    <property type="entry name" value="ClpP/crotonase"/>
    <property type="match status" value="1"/>
</dbReference>
<dbReference type="CDD" id="cd07563">
    <property type="entry name" value="Peptidase_S41_IRBP"/>
    <property type="match status" value="1"/>
</dbReference>
<sequence length="445" mass="50494">MQRKSEINPEILPQWQIDLINQVLNTMDNYYCLPDKFSEKKEELKNALVIKCKEVNETILNDVSSRVLPSPEQYKELSSQLNEVLHNFDPHLELEYNPKFIEKMKAGNKIKLRDNSVIFDFSEGPPKEEIEKWNQYEQDNPNTRNFGFIDYQGPSGLIPDNIGYVNISHLIDPQLGASETEKKYRMGPNAIKRLHEVMNGLQKKEGIILDLSVTPYGGSPEMVQNIVSFFMPDDTPINTVHDRVTGTQKTYEAISTPWKLLDKPVVILVGPNTFSGREETAYDLQQFNMTLKEKRFTVMGQSTKGGAHPECSFPLVDTTFGGINDTFVLRVPYATSINPISGTNWEDGSRGVQPDIVIPKEENSLMVAVEYLISLIPQYSKAESVIQTQHITGETEELLASRERMQEFKAKVPHAPDISSNQEDVKKDDSLTSPFQITPKPPQEQ</sequence>
<protein>
    <submittedName>
        <fullName evidence="3">S41 family peptidase</fullName>
    </submittedName>
</protein>
<dbReference type="AlphaFoldDB" id="A0AAN5P5T8"/>
<dbReference type="Gene3D" id="3.30.750.44">
    <property type="match status" value="1"/>
</dbReference>
<dbReference type="GO" id="GO:0006508">
    <property type="term" value="P:proteolysis"/>
    <property type="evidence" value="ECO:0007669"/>
    <property type="project" value="InterPro"/>
</dbReference>
<dbReference type="Gene3D" id="3.90.226.10">
    <property type="entry name" value="2-enoyl-CoA Hydratase, Chain A, domain 1"/>
    <property type="match status" value="1"/>
</dbReference>
<accession>A0AAN5P5T8</accession>
<evidence type="ECO:0000259" key="2">
    <source>
        <dbReference type="SMART" id="SM00245"/>
    </source>
</evidence>
<feature type="domain" description="Tail specific protease" evidence="2">
    <location>
        <begin position="150"/>
        <end position="359"/>
    </location>
</feature>
<dbReference type="InterPro" id="IPR029045">
    <property type="entry name" value="ClpP/crotonase-like_dom_sf"/>
</dbReference>
<organism evidence="3 4">
    <name type="scientific">Legionella pneumophila</name>
    <dbReference type="NCBI Taxonomy" id="446"/>
    <lineage>
        <taxon>Bacteria</taxon>
        <taxon>Pseudomonadati</taxon>
        <taxon>Pseudomonadota</taxon>
        <taxon>Gammaproteobacteria</taxon>
        <taxon>Legionellales</taxon>
        <taxon>Legionellaceae</taxon>
        <taxon>Legionella</taxon>
    </lineage>
</organism>
<evidence type="ECO:0000256" key="1">
    <source>
        <dbReference type="SAM" id="MobiDB-lite"/>
    </source>
</evidence>
<dbReference type="GO" id="GO:0008236">
    <property type="term" value="F:serine-type peptidase activity"/>
    <property type="evidence" value="ECO:0007669"/>
    <property type="project" value="InterPro"/>
</dbReference>
<reference evidence="3" key="1">
    <citation type="submission" date="2022-12" db="EMBL/GenBank/DDBJ databases">
        <title>Comparative genomics of Legionella pneumophila isolates from the West Bank and Germany support molecular epidemiology of Legionnaires disease.</title>
        <authorList>
            <person name="Zayed A.R."/>
            <person name="Bitar D.M."/>
            <person name="Steinert M."/>
            <person name="Lueck C."/>
            <person name="Brettar I."/>
            <person name="Hoefle M.G."/>
            <person name="Bunk B."/>
        </authorList>
    </citation>
    <scope>NUCLEOTIDE SEQUENCE</scope>
    <source>
        <strain evidence="3">H23</strain>
    </source>
</reference>
<proteinExistence type="predicted"/>
<dbReference type="SMART" id="SM00245">
    <property type="entry name" value="TSPc"/>
    <property type="match status" value="1"/>
</dbReference>
<dbReference type="PANTHER" id="PTHR11261">
    <property type="entry name" value="INTERPHOTORECEPTOR RETINOID-BINDING PROTEIN"/>
    <property type="match status" value="1"/>
</dbReference>
<dbReference type="RefSeq" id="WP_061722687.1">
    <property type="nucleotide sequence ID" value="NZ_CP114576.1"/>
</dbReference>
<evidence type="ECO:0000313" key="4">
    <source>
        <dbReference type="Proteomes" id="UP001071279"/>
    </source>
</evidence>
<evidence type="ECO:0000313" key="3">
    <source>
        <dbReference type="EMBL" id="MCZ4719906.1"/>
    </source>
</evidence>
<dbReference type="Pfam" id="PF03572">
    <property type="entry name" value="Peptidase_S41"/>
    <property type="match status" value="1"/>
</dbReference>
<dbReference type="PANTHER" id="PTHR11261:SF3">
    <property type="entry name" value="RETINOL-BINDING PROTEIN 3"/>
    <property type="match status" value="1"/>
</dbReference>